<evidence type="ECO:0000313" key="1">
    <source>
        <dbReference type="Proteomes" id="UP000504606"/>
    </source>
</evidence>
<dbReference type="GeneID" id="113215496"/>
<dbReference type="KEGG" id="foc:113215496"/>
<dbReference type="AlphaFoldDB" id="A0A6J1TBI1"/>
<dbReference type="PANTHER" id="PTHR45913:SF5">
    <property type="entry name" value="GENERAL TRANSCRIPTION FACTOR II-I REPEAT DOMAIN-CONTAINING PROTEIN 2A-LIKE PROTEIN"/>
    <property type="match status" value="1"/>
</dbReference>
<proteinExistence type="predicted"/>
<keyword evidence="1" id="KW-1185">Reference proteome</keyword>
<evidence type="ECO:0000313" key="2">
    <source>
        <dbReference type="RefSeq" id="XP_026290909.1"/>
    </source>
</evidence>
<dbReference type="OrthoDB" id="1101576at2759"/>
<accession>A0A6J1TBI1</accession>
<organism evidence="1 2">
    <name type="scientific">Frankliniella occidentalis</name>
    <name type="common">Western flower thrips</name>
    <name type="synonym">Euthrips occidentalis</name>
    <dbReference type="NCBI Taxonomy" id="133901"/>
    <lineage>
        <taxon>Eukaryota</taxon>
        <taxon>Metazoa</taxon>
        <taxon>Ecdysozoa</taxon>
        <taxon>Arthropoda</taxon>
        <taxon>Hexapoda</taxon>
        <taxon>Insecta</taxon>
        <taxon>Pterygota</taxon>
        <taxon>Neoptera</taxon>
        <taxon>Paraneoptera</taxon>
        <taxon>Thysanoptera</taxon>
        <taxon>Terebrantia</taxon>
        <taxon>Thripoidea</taxon>
        <taxon>Thripidae</taxon>
        <taxon>Frankliniella</taxon>
    </lineage>
</organism>
<dbReference type="RefSeq" id="XP_026290909.1">
    <property type="nucleotide sequence ID" value="XM_026435124.2"/>
</dbReference>
<reference evidence="2" key="1">
    <citation type="submission" date="2025-08" db="UniProtKB">
        <authorList>
            <consortium name="RefSeq"/>
        </authorList>
    </citation>
    <scope>IDENTIFICATION</scope>
    <source>
        <tissue evidence="2">Whole organism</tissue>
    </source>
</reference>
<dbReference type="Proteomes" id="UP000504606">
    <property type="component" value="Unplaced"/>
</dbReference>
<protein>
    <submittedName>
        <fullName evidence="2">General transcription factor II-I repeat domain-containing protein 2-like</fullName>
    </submittedName>
</protein>
<gene>
    <name evidence="2" type="primary">LOC113215496</name>
</gene>
<name>A0A6J1TBI1_FRAOC</name>
<dbReference type="PANTHER" id="PTHR45913">
    <property type="entry name" value="EPM2A-INTERACTING PROTEIN 1"/>
    <property type="match status" value="1"/>
</dbReference>
<sequence>MKQAKNLVRELDDPKWIEDLAYFVDICGHLNSLNTKTQGKDNLISDLKRHLDVFKESVLLWKDQVSKGDMFFFECVKSLQQPASARLRKIMVMSLGKLHEEFSSSFSELDTLENELHLFCSPFLFPVSEAPHELQVELLELQKDALLKDRFNSMPMIDFVKLITKERFPNLRPNFANGLAKFGSTYRCEQIFSLMKLCKKVYRSTMSHDHLCQQLRVMASSRIKPDMSELMLLKKAQVSSATTI</sequence>